<name>A0A8A4TQY3_SULCO</name>
<dbReference type="RefSeq" id="WP_237381502.1">
    <property type="nucleotide sequence ID" value="NZ_CP071793.1"/>
</dbReference>
<sequence length="72" mass="7708">MNRRFLFLAALLLMLSGAACSQVKPWQKGTLSLDPMQVDDCMIHRFERNVEVYREGAAGGNGGKSGGGCGCS</sequence>
<keyword evidence="1" id="KW-0732">Signal</keyword>
<evidence type="ECO:0000259" key="2">
    <source>
        <dbReference type="Pfam" id="PF14086"/>
    </source>
</evidence>
<protein>
    <submittedName>
        <fullName evidence="3">DUF4266 domain-containing protein</fullName>
    </submittedName>
</protein>
<gene>
    <name evidence="3" type="ORF">J3U87_02785</name>
</gene>
<dbReference type="KEGG" id="scor:J3U87_02785"/>
<dbReference type="AlphaFoldDB" id="A0A8A4TQY3"/>
<keyword evidence="4" id="KW-1185">Reference proteome</keyword>
<proteinExistence type="predicted"/>
<evidence type="ECO:0000313" key="4">
    <source>
        <dbReference type="Proteomes" id="UP000663929"/>
    </source>
</evidence>
<evidence type="ECO:0000313" key="3">
    <source>
        <dbReference type="EMBL" id="QTD51371.1"/>
    </source>
</evidence>
<feature type="chain" id="PRO_5035280622" evidence="1">
    <location>
        <begin position="22"/>
        <end position="72"/>
    </location>
</feature>
<evidence type="ECO:0000256" key="1">
    <source>
        <dbReference type="SAM" id="SignalP"/>
    </source>
</evidence>
<reference evidence="3" key="1">
    <citation type="submission" date="2021-03" db="EMBL/GenBank/DDBJ databases">
        <title>Acanthopleuribacteraceae sp. M133.</title>
        <authorList>
            <person name="Wang G."/>
        </authorList>
    </citation>
    <scope>NUCLEOTIDE SEQUENCE</scope>
    <source>
        <strain evidence="3">M133</strain>
    </source>
</reference>
<dbReference type="Pfam" id="PF14086">
    <property type="entry name" value="DUF4266"/>
    <property type="match status" value="1"/>
</dbReference>
<dbReference type="Proteomes" id="UP000663929">
    <property type="component" value="Chromosome"/>
</dbReference>
<organism evidence="3 4">
    <name type="scientific">Sulfidibacter corallicola</name>
    <dbReference type="NCBI Taxonomy" id="2818388"/>
    <lineage>
        <taxon>Bacteria</taxon>
        <taxon>Pseudomonadati</taxon>
        <taxon>Acidobacteriota</taxon>
        <taxon>Holophagae</taxon>
        <taxon>Acanthopleuribacterales</taxon>
        <taxon>Acanthopleuribacteraceae</taxon>
        <taxon>Sulfidibacter</taxon>
    </lineage>
</organism>
<feature type="domain" description="DUF4266" evidence="2">
    <location>
        <begin position="23"/>
        <end position="71"/>
    </location>
</feature>
<dbReference type="PROSITE" id="PS51257">
    <property type="entry name" value="PROKAR_LIPOPROTEIN"/>
    <property type="match status" value="1"/>
</dbReference>
<accession>A0A8A4TQY3</accession>
<dbReference type="InterPro" id="IPR025362">
    <property type="entry name" value="DUF4266"/>
</dbReference>
<dbReference type="EMBL" id="CP071793">
    <property type="protein sequence ID" value="QTD51371.1"/>
    <property type="molecule type" value="Genomic_DNA"/>
</dbReference>
<feature type="signal peptide" evidence="1">
    <location>
        <begin position="1"/>
        <end position="21"/>
    </location>
</feature>